<gene>
    <name evidence="2" type="ORF">CAUJ_LOCUS2042</name>
</gene>
<feature type="compositionally biased region" description="Basic and acidic residues" evidence="1">
    <location>
        <begin position="1"/>
        <end position="15"/>
    </location>
</feature>
<protein>
    <submittedName>
        <fullName evidence="2">Uncharacterized protein</fullName>
    </submittedName>
</protein>
<organism evidence="2 3">
    <name type="scientific">Caenorhabditis auriculariae</name>
    <dbReference type="NCBI Taxonomy" id="2777116"/>
    <lineage>
        <taxon>Eukaryota</taxon>
        <taxon>Metazoa</taxon>
        <taxon>Ecdysozoa</taxon>
        <taxon>Nematoda</taxon>
        <taxon>Chromadorea</taxon>
        <taxon>Rhabditida</taxon>
        <taxon>Rhabditina</taxon>
        <taxon>Rhabditomorpha</taxon>
        <taxon>Rhabditoidea</taxon>
        <taxon>Rhabditidae</taxon>
        <taxon>Peloderinae</taxon>
        <taxon>Caenorhabditis</taxon>
    </lineage>
</organism>
<evidence type="ECO:0000313" key="2">
    <source>
        <dbReference type="EMBL" id="CAD6186123.1"/>
    </source>
</evidence>
<accession>A0A8S1GU14</accession>
<feature type="region of interest" description="Disordered" evidence="1">
    <location>
        <begin position="1"/>
        <end position="27"/>
    </location>
</feature>
<dbReference type="Proteomes" id="UP000835052">
    <property type="component" value="Unassembled WGS sequence"/>
</dbReference>
<name>A0A8S1GU14_9PELO</name>
<dbReference type="AlphaFoldDB" id="A0A8S1GU14"/>
<reference evidence="2" key="1">
    <citation type="submission" date="2020-10" db="EMBL/GenBank/DDBJ databases">
        <authorList>
            <person name="Kikuchi T."/>
        </authorList>
    </citation>
    <scope>NUCLEOTIDE SEQUENCE</scope>
    <source>
        <strain evidence="2">NKZ352</strain>
    </source>
</reference>
<keyword evidence="3" id="KW-1185">Reference proteome</keyword>
<evidence type="ECO:0000313" key="3">
    <source>
        <dbReference type="Proteomes" id="UP000835052"/>
    </source>
</evidence>
<evidence type="ECO:0000256" key="1">
    <source>
        <dbReference type="SAM" id="MobiDB-lite"/>
    </source>
</evidence>
<comment type="caution">
    <text evidence="2">The sequence shown here is derived from an EMBL/GenBank/DDBJ whole genome shotgun (WGS) entry which is preliminary data.</text>
</comment>
<sequence length="66" mass="7350">MEGKDERTVPQKDRMYPNNSNGYVTGQGRSAATDTVFGLQLRYPLYSELVKPQLDGLSADKRCEGP</sequence>
<feature type="compositionally biased region" description="Polar residues" evidence="1">
    <location>
        <begin position="17"/>
        <end position="27"/>
    </location>
</feature>
<proteinExistence type="predicted"/>
<dbReference type="EMBL" id="CAJGYM010000004">
    <property type="protein sequence ID" value="CAD6186123.1"/>
    <property type="molecule type" value="Genomic_DNA"/>
</dbReference>